<dbReference type="AlphaFoldDB" id="A0A182IR18"/>
<dbReference type="EnsemblMetazoa" id="AATE003842-RA">
    <property type="protein sequence ID" value="AATE003842-PA.1"/>
    <property type="gene ID" value="AATE003842"/>
</dbReference>
<reference evidence="1" key="1">
    <citation type="submission" date="2022-08" db="UniProtKB">
        <authorList>
            <consortium name="EnsemblMetazoa"/>
        </authorList>
    </citation>
    <scope>IDENTIFICATION</scope>
    <source>
        <strain evidence="1">EBRO</strain>
    </source>
</reference>
<dbReference type="VEuPathDB" id="VectorBase:AATE003842"/>
<protein>
    <submittedName>
        <fullName evidence="1">Uncharacterized protein</fullName>
    </submittedName>
</protein>
<evidence type="ECO:0000313" key="1">
    <source>
        <dbReference type="EnsemblMetazoa" id="AATE003842-PA.1"/>
    </source>
</evidence>
<proteinExistence type="predicted"/>
<sequence>MFMCPRSSRAGGLSRCEYEVLLMTLLVSTVLGGCFLSVRSITSFDSTSSRSCGSRLTQLAARVSAVWRIFCFINRCCSYASRSALRLRDVHHSGGRGAARASGQHRVTEWQRRGLGAPERSMALAVEARLGDMRVRDRLLVVVVQVVMVERSRRAAGRVDGRQLRAVEPDHAGGGGGGSGGSSGRLIVVLQLLLGHLQYRVHERVAAERGRRTGVPARPTSTQMILLTRCGTVVVCVLDVPRCGRPSEMFGIEGELNSDRSLMLDRDAPVPYCGSSFSSWIGAFVGDARLPTVGGEFGPESVVPATLTGGLAMLLLLQPALALLPARCHRPVRGTLFDHALLLEADFQQVWLGCCDGSINWPGRLHLPVFRSGKSGSYLAIEPGGGGILYGWELTAAATAPPGSDSPDDDFTTPLQAKKTRAAGRG</sequence>
<dbReference type="PROSITE" id="PS51257">
    <property type="entry name" value="PROKAR_LIPOPROTEIN"/>
    <property type="match status" value="1"/>
</dbReference>
<name>A0A182IR18_ANOAO</name>
<organism evidence="1">
    <name type="scientific">Anopheles atroparvus</name>
    <name type="common">European mosquito</name>
    <dbReference type="NCBI Taxonomy" id="41427"/>
    <lineage>
        <taxon>Eukaryota</taxon>
        <taxon>Metazoa</taxon>
        <taxon>Ecdysozoa</taxon>
        <taxon>Arthropoda</taxon>
        <taxon>Hexapoda</taxon>
        <taxon>Insecta</taxon>
        <taxon>Pterygota</taxon>
        <taxon>Neoptera</taxon>
        <taxon>Endopterygota</taxon>
        <taxon>Diptera</taxon>
        <taxon>Nematocera</taxon>
        <taxon>Culicoidea</taxon>
        <taxon>Culicidae</taxon>
        <taxon>Anophelinae</taxon>
        <taxon>Anopheles</taxon>
    </lineage>
</organism>
<accession>A0A182IR18</accession>